<accession>Q3ST55</accession>
<evidence type="ECO:0000256" key="1">
    <source>
        <dbReference type="SAM" id="MobiDB-lite"/>
    </source>
</evidence>
<feature type="compositionally biased region" description="Polar residues" evidence="1">
    <location>
        <begin position="113"/>
        <end position="126"/>
    </location>
</feature>
<name>Q3ST55_NITWN</name>
<dbReference type="HOGENOM" id="CLU_1979199_0_0_5"/>
<dbReference type="eggNOG" id="ENOG502ZYZ5">
    <property type="taxonomic scope" value="Bacteria"/>
</dbReference>
<gene>
    <name evidence="2" type="ordered locus">Nwi_1275</name>
</gene>
<keyword evidence="3" id="KW-1185">Reference proteome</keyword>
<dbReference type="KEGG" id="nwi:Nwi_1275"/>
<dbReference type="AlphaFoldDB" id="Q3ST55"/>
<evidence type="ECO:0000313" key="2">
    <source>
        <dbReference type="EMBL" id="ABA04536.1"/>
    </source>
</evidence>
<sequence>MMMRSSHGCRAASRNLRALSSGEPLETKRIARLCCPLWGGVLMKILCASMLMAAVVSGPAFAQAPQFNMMADGPGKTPEQIERQKALEKAYKESLRKIPDAAVVDDPWGGVRNASQSKTSSKSRQP</sequence>
<protein>
    <submittedName>
        <fullName evidence="2">Uncharacterized protein</fullName>
    </submittedName>
</protein>
<proteinExistence type="predicted"/>
<reference evidence="2 3" key="1">
    <citation type="journal article" date="2006" name="Appl. Environ. Microbiol.">
        <title>Genome sequence of the chemolithoautotrophic nitrite-oxidizing bacterium Nitrobacter winogradskyi Nb-255.</title>
        <authorList>
            <person name="Starkenburg S.R."/>
            <person name="Chain P.S."/>
            <person name="Sayavedra-Soto L.A."/>
            <person name="Hauser L."/>
            <person name="Land M.L."/>
            <person name="Larimer F.W."/>
            <person name="Malfatti S.A."/>
            <person name="Klotz M.G."/>
            <person name="Bottomley P.J."/>
            <person name="Arp D.J."/>
            <person name="Hickey W.J."/>
        </authorList>
    </citation>
    <scope>NUCLEOTIDE SEQUENCE [LARGE SCALE GENOMIC DNA]</scope>
    <source>
        <strain evidence="3">ATCC 25391 / DSM 10237 / CIP 104748 / NCIMB 11846 / Nb-255</strain>
    </source>
</reference>
<organism evidence="2 3">
    <name type="scientific">Nitrobacter winogradskyi (strain ATCC 25391 / DSM 10237 / CIP 104748 / NCIMB 11846 / Nb-255)</name>
    <dbReference type="NCBI Taxonomy" id="323098"/>
    <lineage>
        <taxon>Bacteria</taxon>
        <taxon>Pseudomonadati</taxon>
        <taxon>Pseudomonadota</taxon>
        <taxon>Alphaproteobacteria</taxon>
        <taxon>Hyphomicrobiales</taxon>
        <taxon>Nitrobacteraceae</taxon>
        <taxon>Nitrobacter</taxon>
    </lineage>
</organism>
<dbReference type="EMBL" id="CP000115">
    <property type="protein sequence ID" value="ABA04536.1"/>
    <property type="molecule type" value="Genomic_DNA"/>
</dbReference>
<feature type="region of interest" description="Disordered" evidence="1">
    <location>
        <begin position="104"/>
        <end position="126"/>
    </location>
</feature>
<dbReference type="Proteomes" id="UP000002531">
    <property type="component" value="Chromosome"/>
</dbReference>
<evidence type="ECO:0000313" key="3">
    <source>
        <dbReference type="Proteomes" id="UP000002531"/>
    </source>
</evidence>